<feature type="compositionally biased region" description="Low complexity" evidence="1">
    <location>
        <begin position="20"/>
        <end position="34"/>
    </location>
</feature>
<sequence>RNPSVWTTEAAAAAMMAATAAAAAPLAAAATAPASGECNAWGEPRPVAQAGRGRQQRDALPRRARRRSRRPARGMPRLSSDASSWLRPAGGGGGGAPAEAAARGHRPRHRGGRARPAAPSLGGAPGRGSDGGQVEPSVSGSSEASALPGAPRGSAGGEAPEGSQSAGASSAAPGDGLRHDGCGSWGAFPHPGGW</sequence>
<name>A0ABN9SKG8_9DINO</name>
<organism evidence="3 4">
    <name type="scientific">Prorocentrum cordatum</name>
    <dbReference type="NCBI Taxonomy" id="2364126"/>
    <lineage>
        <taxon>Eukaryota</taxon>
        <taxon>Sar</taxon>
        <taxon>Alveolata</taxon>
        <taxon>Dinophyceae</taxon>
        <taxon>Prorocentrales</taxon>
        <taxon>Prorocentraceae</taxon>
        <taxon>Prorocentrum</taxon>
    </lineage>
</organism>
<proteinExistence type="predicted"/>
<keyword evidence="4" id="KW-1185">Reference proteome</keyword>
<feature type="non-terminal residue" evidence="3">
    <location>
        <position position="194"/>
    </location>
</feature>
<dbReference type="Proteomes" id="UP001189429">
    <property type="component" value="Unassembled WGS sequence"/>
</dbReference>
<feature type="compositionally biased region" description="Low complexity" evidence="1">
    <location>
        <begin position="148"/>
        <end position="174"/>
    </location>
</feature>
<feature type="compositionally biased region" description="Basic residues" evidence="1">
    <location>
        <begin position="62"/>
        <end position="72"/>
    </location>
</feature>
<reference evidence="3" key="1">
    <citation type="submission" date="2023-10" db="EMBL/GenBank/DDBJ databases">
        <authorList>
            <person name="Chen Y."/>
            <person name="Shah S."/>
            <person name="Dougan E. K."/>
            <person name="Thang M."/>
            <person name="Chan C."/>
        </authorList>
    </citation>
    <scope>NUCLEOTIDE SEQUENCE [LARGE SCALE GENOMIC DNA]</scope>
</reference>
<feature type="compositionally biased region" description="Basic residues" evidence="1">
    <location>
        <begin position="103"/>
        <end position="113"/>
    </location>
</feature>
<evidence type="ECO:0000313" key="4">
    <source>
        <dbReference type="Proteomes" id="UP001189429"/>
    </source>
</evidence>
<evidence type="ECO:0000256" key="2">
    <source>
        <dbReference type="SAM" id="SignalP"/>
    </source>
</evidence>
<protein>
    <submittedName>
        <fullName evidence="3">Uncharacterized protein</fullName>
    </submittedName>
</protein>
<accession>A0ABN9SKG8</accession>
<gene>
    <name evidence="3" type="ORF">PCOR1329_LOCUS30341</name>
</gene>
<dbReference type="EMBL" id="CAUYUJ010011635">
    <property type="protein sequence ID" value="CAK0832283.1"/>
    <property type="molecule type" value="Genomic_DNA"/>
</dbReference>
<feature type="chain" id="PRO_5045516662" evidence="2">
    <location>
        <begin position="24"/>
        <end position="194"/>
    </location>
</feature>
<feature type="non-terminal residue" evidence="3">
    <location>
        <position position="1"/>
    </location>
</feature>
<keyword evidence="2" id="KW-0732">Signal</keyword>
<feature type="region of interest" description="Disordered" evidence="1">
    <location>
        <begin position="20"/>
        <end position="194"/>
    </location>
</feature>
<feature type="signal peptide" evidence="2">
    <location>
        <begin position="1"/>
        <end position="23"/>
    </location>
</feature>
<evidence type="ECO:0000313" key="3">
    <source>
        <dbReference type="EMBL" id="CAK0832283.1"/>
    </source>
</evidence>
<evidence type="ECO:0000256" key="1">
    <source>
        <dbReference type="SAM" id="MobiDB-lite"/>
    </source>
</evidence>
<comment type="caution">
    <text evidence="3">The sequence shown here is derived from an EMBL/GenBank/DDBJ whole genome shotgun (WGS) entry which is preliminary data.</text>
</comment>